<dbReference type="InterPro" id="IPR004095">
    <property type="entry name" value="TGS"/>
</dbReference>
<keyword evidence="7" id="KW-0808">Transferase</keyword>
<dbReference type="SUPFAM" id="SSF55021">
    <property type="entry name" value="ACT-like"/>
    <property type="match status" value="1"/>
</dbReference>
<dbReference type="NCBIfam" id="TIGR00691">
    <property type="entry name" value="spoT_relA"/>
    <property type="match status" value="1"/>
</dbReference>
<dbReference type="Gene3D" id="1.10.3210.10">
    <property type="entry name" value="Hypothetical protein af1432"/>
    <property type="match status" value="1"/>
</dbReference>
<dbReference type="FunFam" id="3.10.20.30:FF:000002">
    <property type="entry name" value="GTP pyrophosphokinase (RelA/SpoT)"/>
    <property type="match status" value="1"/>
</dbReference>
<evidence type="ECO:0000313" key="7">
    <source>
        <dbReference type="EMBL" id="CAA9551078.1"/>
    </source>
</evidence>
<dbReference type="PANTHER" id="PTHR21262">
    <property type="entry name" value="GUANOSINE-3',5'-BIS DIPHOSPHATE 3'-PYROPHOSPHOHYDROLASE"/>
    <property type="match status" value="1"/>
</dbReference>
<dbReference type="SUPFAM" id="SSF109604">
    <property type="entry name" value="HD-domain/PDEase-like"/>
    <property type="match status" value="1"/>
</dbReference>
<dbReference type="Pfam" id="PF13291">
    <property type="entry name" value="ACT_4"/>
    <property type="match status" value="1"/>
</dbReference>
<dbReference type="GO" id="GO:0016301">
    <property type="term" value="F:kinase activity"/>
    <property type="evidence" value="ECO:0007669"/>
    <property type="project" value="UniProtKB-KW"/>
</dbReference>
<feature type="domain" description="TGS" evidence="6">
    <location>
        <begin position="395"/>
        <end position="456"/>
    </location>
</feature>
<dbReference type="InterPro" id="IPR045600">
    <property type="entry name" value="RelA/SpoT_AH_RIS"/>
</dbReference>
<dbReference type="CDD" id="cd01668">
    <property type="entry name" value="TGS_RSH"/>
    <property type="match status" value="1"/>
</dbReference>
<comment type="function">
    <text evidence="3">In eubacteria ppGpp (guanosine 3'-diphosphate 5'-diphosphate) is a mediator of the stringent response that coordinates a variety of cellular activities in response to changes in nutritional abundance.</text>
</comment>
<dbReference type="InterPro" id="IPR007685">
    <property type="entry name" value="RelA_SpoT"/>
</dbReference>
<dbReference type="InterPro" id="IPR006674">
    <property type="entry name" value="HD_domain"/>
</dbReference>
<name>A0A6J4UJI0_9ACTN</name>
<dbReference type="SUPFAM" id="SSF81271">
    <property type="entry name" value="TGS-like"/>
    <property type="match status" value="1"/>
</dbReference>
<dbReference type="FunFam" id="1.10.3210.10:FF:000001">
    <property type="entry name" value="GTP pyrophosphokinase RelA"/>
    <property type="match status" value="1"/>
</dbReference>
<dbReference type="InterPro" id="IPR002912">
    <property type="entry name" value="ACT_dom"/>
</dbReference>
<sequence length="736" mass="82451">MAATLPAVPERHRELLDELIDDVAAYSPDADLGMLSDAFAFSCAHHEGQLRKSGEEYILHPWGVAKICARLRQPTVVLVAALLHDVIEDTEVSGQDVGVRFGEDVRLLVDGVTKLSKIQFASREENEAENYRKMIMSMAQDIRVIVIKLADRLHNMRTLSYLGKQKQIQKARETLEIYAPLAHRLGIHSLKWELEDLAFATLYPRKYAEIEAMVNERRVDREHFVAEAGTVLRRDLDKVGITSQISGRAKHFYSIFEKMSRRGKEFNEIYDLTAMRVLVGSDKDCYGAIGVIHSLWKPMPGRFKDYVAMPKTNGYQSLHTTVIGPQGKPLEIQVRTSRMHQRAEFGVAAHWLYKDTDHAEAQGQGSTWLRDVVDSAGESDAQAFMDAFLNGLFEEEVYVFTPKGELKALPAGATPLDFAYAVHTDVGHHCVGAKVNGRIVPLASTLSSGDIVEVMTSKAERAPSRDWLKIVRTTRARNKIRQYFAREQREDLEARGRDSLFSALRSNGLPHQKVTASPLLASLIREMGYKKADDFYIALGGGKVPVAQVTTKILHRLKTQEVVAPDTPTDLVKRRGRSRAVDSRTYGIVVEGVAEHDVLVRMAKCCTPVPGDEITGYISVGRGITIHRQDCPNARALLRTPERFTAVEWEGDASQSFRVEVAVDSWDRSRLLEDVGRTFAEHGCNVVEYGGHVADQMARNWYVIEVADVRTLKAVLSGLRQIESVFDAYRVTPNSR</sequence>
<dbReference type="GO" id="GO:0005886">
    <property type="term" value="C:plasma membrane"/>
    <property type="evidence" value="ECO:0007669"/>
    <property type="project" value="TreeGrafter"/>
</dbReference>
<dbReference type="InterPro" id="IPR045865">
    <property type="entry name" value="ACT-like_dom_sf"/>
</dbReference>
<comment type="pathway">
    <text evidence="1">Purine metabolism; ppGpp biosynthesis; ppGpp from GTP: step 1/2.</text>
</comment>
<dbReference type="AlphaFoldDB" id="A0A6J4UJI0"/>
<dbReference type="EMBL" id="CADCWC010000419">
    <property type="protein sequence ID" value="CAA9551078.1"/>
    <property type="molecule type" value="Genomic_DNA"/>
</dbReference>
<dbReference type="InterPro" id="IPR012676">
    <property type="entry name" value="TGS-like"/>
</dbReference>
<dbReference type="SMART" id="SM00954">
    <property type="entry name" value="RelA_SpoT"/>
    <property type="match status" value="1"/>
</dbReference>
<dbReference type="InterPro" id="IPR003607">
    <property type="entry name" value="HD/PDEase_dom"/>
</dbReference>
<evidence type="ECO:0000259" key="5">
    <source>
        <dbReference type="PROSITE" id="PS51831"/>
    </source>
</evidence>
<dbReference type="GO" id="GO:0008893">
    <property type="term" value="F:guanosine-3',5'-bis(diphosphate) 3'-diphosphatase activity"/>
    <property type="evidence" value="ECO:0007669"/>
    <property type="project" value="UniProtKB-EC"/>
</dbReference>
<dbReference type="Pfam" id="PF04607">
    <property type="entry name" value="RelA_SpoT"/>
    <property type="match status" value="1"/>
</dbReference>
<organism evidence="7">
    <name type="scientific">uncultured Thermoleophilia bacterium</name>
    <dbReference type="NCBI Taxonomy" id="1497501"/>
    <lineage>
        <taxon>Bacteria</taxon>
        <taxon>Bacillati</taxon>
        <taxon>Actinomycetota</taxon>
        <taxon>Thermoleophilia</taxon>
        <taxon>environmental samples</taxon>
    </lineage>
</organism>
<dbReference type="InterPro" id="IPR033655">
    <property type="entry name" value="TGS_RelA/SpoT"/>
</dbReference>
<comment type="catalytic activity">
    <reaction evidence="2">
        <text>GTP + ATP = guanosine 3'-diphosphate 5'-triphosphate + AMP</text>
        <dbReference type="Rhea" id="RHEA:22088"/>
        <dbReference type="ChEBI" id="CHEBI:30616"/>
        <dbReference type="ChEBI" id="CHEBI:37565"/>
        <dbReference type="ChEBI" id="CHEBI:142410"/>
        <dbReference type="ChEBI" id="CHEBI:456215"/>
        <dbReference type="EC" id="2.7.6.5"/>
    </reaction>
</comment>
<evidence type="ECO:0000256" key="1">
    <source>
        <dbReference type="ARBA" id="ARBA00004976"/>
    </source>
</evidence>
<dbReference type="SUPFAM" id="SSF81301">
    <property type="entry name" value="Nucleotidyltransferase"/>
    <property type="match status" value="1"/>
</dbReference>
<dbReference type="Pfam" id="PF13328">
    <property type="entry name" value="HD_4"/>
    <property type="match status" value="1"/>
</dbReference>
<dbReference type="PROSITE" id="PS51671">
    <property type="entry name" value="ACT"/>
    <property type="match status" value="1"/>
</dbReference>
<dbReference type="SMART" id="SM00471">
    <property type="entry name" value="HDc"/>
    <property type="match status" value="1"/>
</dbReference>
<dbReference type="CDD" id="cd05399">
    <property type="entry name" value="NT_Rel-Spo_like"/>
    <property type="match status" value="1"/>
</dbReference>
<comment type="similarity">
    <text evidence="3">Belongs to the relA/spoT family.</text>
</comment>
<evidence type="ECO:0000256" key="2">
    <source>
        <dbReference type="ARBA" id="ARBA00048244"/>
    </source>
</evidence>
<protein>
    <submittedName>
        <fullName evidence="7">Guanosine-3',5'-bis(Diphosphate) 3'-pyrophosphohydrolase / GTP pyrophosphokinase, (P)ppGpp synthetase II</fullName>
        <ecNumber evidence="7">2.7.6.5</ecNumber>
        <ecNumber evidence="7">3.1.7.2</ecNumber>
    </submittedName>
</protein>
<dbReference type="PROSITE" id="PS51831">
    <property type="entry name" value="HD"/>
    <property type="match status" value="1"/>
</dbReference>
<dbReference type="GO" id="GO:0015970">
    <property type="term" value="P:guanosine tetraphosphate biosynthetic process"/>
    <property type="evidence" value="ECO:0007669"/>
    <property type="project" value="UniProtKB-UniPathway"/>
</dbReference>
<dbReference type="UniPathway" id="UPA00908">
    <property type="reaction ID" value="UER00884"/>
</dbReference>
<keyword evidence="7" id="KW-0418">Kinase</keyword>
<evidence type="ECO:0000259" key="4">
    <source>
        <dbReference type="PROSITE" id="PS51671"/>
    </source>
</evidence>
<dbReference type="InterPro" id="IPR004811">
    <property type="entry name" value="RelA/Spo_fam"/>
</dbReference>
<dbReference type="FunFam" id="3.30.460.10:FF:000001">
    <property type="entry name" value="GTP pyrophosphokinase RelA"/>
    <property type="match status" value="1"/>
</dbReference>
<evidence type="ECO:0000259" key="6">
    <source>
        <dbReference type="PROSITE" id="PS51880"/>
    </source>
</evidence>
<feature type="domain" description="HD" evidence="5">
    <location>
        <begin position="57"/>
        <end position="156"/>
    </location>
</feature>
<feature type="domain" description="ACT" evidence="4">
    <location>
        <begin position="660"/>
        <end position="733"/>
    </location>
</feature>
<dbReference type="EC" id="2.7.6.5" evidence="7"/>
<dbReference type="EC" id="3.1.7.2" evidence="7"/>
<dbReference type="Gene3D" id="3.10.20.30">
    <property type="match status" value="1"/>
</dbReference>
<evidence type="ECO:0000256" key="3">
    <source>
        <dbReference type="RuleBase" id="RU003847"/>
    </source>
</evidence>
<dbReference type="InterPro" id="IPR043519">
    <property type="entry name" value="NT_sf"/>
</dbReference>
<proteinExistence type="inferred from homology"/>
<dbReference type="Pfam" id="PF19296">
    <property type="entry name" value="RelA_AH_RIS"/>
    <property type="match status" value="1"/>
</dbReference>
<dbReference type="GO" id="GO:0008728">
    <property type="term" value="F:GTP diphosphokinase activity"/>
    <property type="evidence" value="ECO:0007669"/>
    <property type="project" value="UniProtKB-EC"/>
</dbReference>
<reference evidence="7" key="1">
    <citation type="submission" date="2020-02" db="EMBL/GenBank/DDBJ databases">
        <authorList>
            <person name="Meier V. D."/>
        </authorList>
    </citation>
    <scope>NUCLEOTIDE SEQUENCE</scope>
    <source>
        <strain evidence="7">AVDCRST_MAG79</strain>
    </source>
</reference>
<gene>
    <name evidence="7" type="ORF">AVDCRST_MAG79-2705</name>
</gene>
<dbReference type="InterPro" id="IPR012675">
    <property type="entry name" value="Beta-grasp_dom_sf"/>
</dbReference>
<dbReference type="PROSITE" id="PS51880">
    <property type="entry name" value="TGS"/>
    <property type="match status" value="1"/>
</dbReference>
<dbReference type="Gene3D" id="3.30.70.260">
    <property type="match status" value="1"/>
</dbReference>
<keyword evidence="7" id="KW-0378">Hydrolase</keyword>
<accession>A0A6J4UJI0</accession>
<dbReference type="PANTHER" id="PTHR21262:SF31">
    <property type="entry name" value="GTP PYROPHOSPHOKINASE"/>
    <property type="match status" value="1"/>
</dbReference>
<dbReference type="Pfam" id="PF02824">
    <property type="entry name" value="TGS"/>
    <property type="match status" value="1"/>
</dbReference>
<dbReference type="CDD" id="cd00077">
    <property type="entry name" value="HDc"/>
    <property type="match status" value="1"/>
</dbReference>
<dbReference type="Gene3D" id="3.30.460.10">
    <property type="entry name" value="Beta Polymerase, domain 2"/>
    <property type="match status" value="1"/>
</dbReference>